<organism evidence="1 2">
    <name type="scientific">Jiella sonneratiae</name>
    <dbReference type="NCBI Taxonomy" id="2816856"/>
    <lineage>
        <taxon>Bacteria</taxon>
        <taxon>Pseudomonadati</taxon>
        <taxon>Pseudomonadota</taxon>
        <taxon>Alphaproteobacteria</taxon>
        <taxon>Hyphomicrobiales</taxon>
        <taxon>Aurantimonadaceae</taxon>
        <taxon>Jiella</taxon>
    </lineage>
</organism>
<dbReference type="SUPFAM" id="SSF52540">
    <property type="entry name" value="P-loop containing nucleoside triphosphate hydrolases"/>
    <property type="match status" value="1"/>
</dbReference>
<evidence type="ECO:0000313" key="2">
    <source>
        <dbReference type="Proteomes" id="UP000664288"/>
    </source>
</evidence>
<protein>
    <recommendedName>
        <fullName evidence="3">Sulfotransferase family protein</fullName>
    </recommendedName>
</protein>
<dbReference type="InterPro" id="IPR027417">
    <property type="entry name" value="P-loop_NTPase"/>
</dbReference>
<proteinExistence type="predicted"/>
<keyword evidence="2" id="KW-1185">Reference proteome</keyword>
<name>A0ABS3J9Y4_9HYPH</name>
<gene>
    <name evidence="1" type="ORF">J1C47_19980</name>
</gene>
<dbReference type="RefSeq" id="WP_207352564.1">
    <property type="nucleotide sequence ID" value="NZ_JAFMPY010000028.1"/>
</dbReference>
<evidence type="ECO:0000313" key="1">
    <source>
        <dbReference type="EMBL" id="MBO0905932.1"/>
    </source>
</evidence>
<accession>A0ABS3J9Y4</accession>
<comment type="caution">
    <text evidence="1">The sequence shown here is derived from an EMBL/GenBank/DDBJ whole genome shotgun (WGS) entry which is preliminary data.</text>
</comment>
<sequence length="246" mass="28299">MAKTIFLHFGLHKTGTTSIQSYINTHKSIFKGRGFRIIQDIKIIDKGEIETENRANCFQLAHVLIRPKLNTIMRLKGIGVRLDNNRANIIAKSVNNMFHKFPEGNIVLSSESFSFLRTAVERDLLSDLTDGFQLRPIGFFRNKSTWMQSWRAQVERSGILKDSVSNEVLEDGTFDFSDKSWLLDHDKIREFFGKNGHYFSYDDTIAQDGTVIPQFLRILGLDPIVFPSSHDVWLNRTLSKKDNSTR</sequence>
<dbReference type="Proteomes" id="UP000664288">
    <property type="component" value="Unassembled WGS sequence"/>
</dbReference>
<dbReference type="Gene3D" id="3.40.50.300">
    <property type="entry name" value="P-loop containing nucleotide triphosphate hydrolases"/>
    <property type="match status" value="1"/>
</dbReference>
<dbReference type="EMBL" id="JAFMPY010000028">
    <property type="protein sequence ID" value="MBO0905932.1"/>
    <property type="molecule type" value="Genomic_DNA"/>
</dbReference>
<evidence type="ECO:0008006" key="3">
    <source>
        <dbReference type="Google" id="ProtNLM"/>
    </source>
</evidence>
<reference evidence="1 2" key="1">
    <citation type="submission" date="2021-03" db="EMBL/GenBank/DDBJ databases">
        <title>Whole genome sequence of Jiella sp. MQZ13P-4.</title>
        <authorList>
            <person name="Tuo L."/>
        </authorList>
    </citation>
    <scope>NUCLEOTIDE SEQUENCE [LARGE SCALE GENOMIC DNA]</scope>
    <source>
        <strain evidence="1 2">MQZ13P-4</strain>
    </source>
</reference>